<feature type="transmembrane region" description="Helical" evidence="1">
    <location>
        <begin position="125"/>
        <end position="144"/>
    </location>
</feature>
<sequence>MGCMHVGTLLGAPRASTGRGCGRNPRMKCTFDGLRYGAAFIGFDHFHIIRQGLLLFIDTFGVSHILPVLSLPFITIFWHNTASKNSKVKNAIANSLIQVLLMYGLITSITTTLTIICVTIQRRHLMVWGLFAPKYLTLVLILQSKVV</sequence>
<dbReference type="InterPro" id="IPR039524">
    <property type="entry name" value="PIGO/GPI13"/>
</dbReference>
<feature type="transmembrane region" description="Helical" evidence="1">
    <location>
        <begin position="96"/>
        <end position="118"/>
    </location>
</feature>
<evidence type="ECO:0000313" key="3">
    <source>
        <dbReference type="Proteomes" id="UP000729402"/>
    </source>
</evidence>
<protein>
    <submittedName>
        <fullName evidence="2">Uncharacterized protein</fullName>
    </submittedName>
</protein>
<proteinExistence type="predicted"/>
<keyword evidence="1" id="KW-0472">Membrane</keyword>
<feature type="transmembrane region" description="Helical" evidence="1">
    <location>
        <begin position="53"/>
        <end position="76"/>
    </location>
</feature>
<dbReference type="PANTHER" id="PTHR23071">
    <property type="entry name" value="PHOSPHATIDYLINOSITOL GLYCAN"/>
    <property type="match status" value="1"/>
</dbReference>
<organism evidence="2 3">
    <name type="scientific">Zizania palustris</name>
    <name type="common">Northern wild rice</name>
    <dbReference type="NCBI Taxonomy" id="103762"/>
    <lineage>
        <taxon>Eukaryota</taxon>
        <taxon>Viridiplantae</taxon>
        <taxon>Streptophyta</taxon>
        <taxon>Embryophyta</taxon>
        <taxon>Tracheophyta</taxon>
        <taxon>Spermatophyta</taxon>
        <taxon>Magnoliopsida</taxon>
        <taxon>Liliopsida</taxon>
        <taxon>Poales</taxon>
        <taxon>Poaceae</taxon>
        <taxon>BOP clade</taxon>
        <taxon>Oryzoideae</taxon>
        <taxon>Oryzeae</taxon>
        <taxon>Zizaniinae</taxon>
        <taxon>Zizania</taxon>
    </lineage>
</organism>
<dbReference type="EMBL" id="JAAALK010000082">
    <property type="protein sequence ID" value="KAG8088181.1"/>
    <property type="molecule type" value="Genomic_DNA"/>
</dbReference>
<dbReference type="AlphaFoldDB" id="A0A8J6BMU2"/>
<gene>
    <name evidence="2" type="ORF">GUJ93_ZPchr0010g7705</name>
</gene>
<keyword evidence="1" id="KW-1133">Transmembrane helix</keyword>
<reference evidence="2" key="1">
    <citation type="journal article" date="2021" name="bioRxiv">
        <title>Whole Genome Assembly and Annotation of Northern Wild Rice, Zizania palustris L., Supports a Whole Genome Duplication in the Zizania Genus.</title>
        <authorList>
            <person name="Haas M."/>
            <person name="Kono T."/>
            <person name="Macchietto M."/>
            <person name="Millas R."/>
            <person name="McGilp L."/>
            <person name="Shao M."/>
            <person name="Duquette J."/>
            <person name="Hirsch C.N."/>
            <person name="Kimball J."/>
        </authorList>
    </citation>
    <scope>NUCLEOTIDE SEQUENCE</scope>
    <source>
        <tissue evidence="2">Fresh leaf tissue</tissue>
    </source>
</reference>
<reference evidence="2" key="2">
    <citation type="submission" date="2021-02" db="EMBL/GenBank/DDBJ databases">
        <authorList>
            <person name="Kimball J.A."/>
            <person name="Haas M.W."/>
            <person name="Macchietto M."/>
            <person name="Kono T."/>
            <person name="Duquette J."/>
            <person name="Shao M."/>
        </authorList>
    </citation>
    <scope>NUCLEOTIDE SEQUENCE</scope>
    <source>
        <tissue evidence="2">Fresh leaf tissue</tissue>
    </source>
</reference>
<dbReference type="GO" id="GO:0005789">
    <property type="term" value="C:endoplasmic reticulum membrane"/>
    <property type="evidence" value="ECO:0007669"/>
    <property type="project" value="TreeGrafter"/>
</dbReference>
<keyword evidence="3" id="KW-1185">Reference proteome</keyword>
<evidence type="ECO:0000313" key="2">
    <source>
        <dbReference type="EMBL" id="KAG8088181.1"/>
    </source>
</evidence>
<comment type="caution">
    <text evidence="2">The sequence shown here is derived from an EMBL/GenBank/DDBJ whole genome shotgun (WGS) entry which is preliminary data.</text>
</comment>
<dbReference type="GO" id="GO:0006506">
    <property type="term" value="P:GPI anchor biosynthetic process"/>
    <property type="evidence" value="ECO:0007669"/>
    <property type="project" value="InterPro"/>
</dbReference>
<evidence type="ECO:0000256" key="1">
    <source>
        <dbReference type="SAM" id="Phobius"/>
    </source>
</evidence>
<dbReference type="GO" id="GO:0051377">
    <property type="term" value="F:mannose-ethanolamine phosphotransferase activity"/>
    <property type="evidence" value="ECO:0007669"/>
    <property type="project" value="TreeGrafter"/>
</dbReference>
<accession>A0A8J6BMU2</accession>
<keyword evidence="1" id="KW-0812">Transmembrane</keyword>
<dbReference type="Proteomes" id="UP000729402">
    <property type="component" value="Unassembled WGS sequence"/>
</dbReference>
<name>A0A8J6BMU2_ZIZPA</name>
<dbReference type="PANTHER" id="PTHR23071:SF1">
    <property type="entry name" value="GPI ETHANOLAMINE PHOSPHATE TRANSFERASE 3"/>
    <property type="match status" value="1"/>
</dbReference>
<dbReference type="OrthoDB" id="272139at2759"/>